<proteinExistence type="predicted"/>
<dbReference type="PANTHER" id="PTHR36503:SF1">
    <property type="entry name" value="BLR2520 PROTEIN"/>
    <property type="match status" value="1"/>
</dbReference>
<organism evidence="1 2">
    <name type="scientific">Nocardioides bizhenqiangii</name>
    <dbReference type="NCBI Taxonomy" id="3095076"/>
    <lineage>
        <taxon>Bacteria</taxon>
        <taxon>Bacillati</taxon>
        <taxon>Actinomycetota</taxon>
        <taxon>Actinomycetes</taxon>
        <taxon>Propionibacteriales</taxon>
        <taxon>Nocardioidaceae</taxon>
        <taxon>Nocardioides</taxon>
    </lineage>
</organism>
<dbReference type="Gene3D" id="3.10.180.10">
    <property type="entry name" value="2,3-Dihydroxybiphenyl 1,2-Dioxygenase, domain 1"/>
    <property type="match status" value="2"/>
</dbReference>
<dbReference type="PANTHER" id="PTHR36503">
    <property type="entry name" value="BLR2520 PROTEIN"/>
    <property type="match status" value="1"/>
</dbReference>
<dbReference type="Proteomes" id="UP001327225">
    <property type="component" value="Chromosome"/>
</dbReference>
<dbReference type="EMBL" id="CP141059">
    <property type="protein sequence ID" value="WQQ26558.1"/>
    <property type="molecule type" value="Genomic_DNA"/>
</dbReference>
<protein>
    <submittedName>
        <fullName evidence="1">Glyoxalase</fullName>
    </submittedName>
</protein>
<reference evidence="2" key="1">
    <citation type="submission" date="2023-12" db="EMBL/GenBank/DDBJ databases">
        <title>Novel species in genus Nocardioides.</title>
        <authorList>
            <person name="Zhou H."/>
        </authorList>
    </citation>
    <scope>NUCLEOTIDE SEQUENCE [LARGE SCALE GENOMIC DNA]</scope>
    <source>
        <strain evidence="2">HM61</strain>
    </source>
</reference>
<gene>
    <name evidence="1" type="ORF">SHK19_21710</name>
</gene>
<evidence type="ECO:0000313" key="2">
    <source>
        <dbReference type="Proteomes" id="UP001327225"/>
    </source>
</evidence>
<name>A0ABZ0ZST8_9ACTN</name>
<keyword evidence="2" id="KW-1185">Reference proteome</keyword>
<sequence length="201" mass="20987">MNSIDTITLEVADTQAAANFYKSAFGDDLPLDFRESDDPTSGFRGFTISLVVAQPSTVHALVDAAVAAGATTLKPATKSFWGVGGVVQAPDGTIWKIATSAKKDTGPATRDIDEVVLLLGVDDVKATKRFYVDQGLEVAKSFGGKYAEFASPEGSIKLALYSRKFAAKDAGVPAEGSGSHRVVIGCTAGSFTDPDGFVWAS</sequence>
<evidence type="ECO:0000313" key="1">
    <source>
        <dbReference type="EMBL" id="WQQ26558.1"/>
    </source>
</evidence>
<dbReference type="RefSeq" id="WP_322937444.1">
    <property type="nucleotide sequence ID" value="NZ_CP141059.1"/>
</dbReference>
<dbReference type="SUPFAM" id="SSF54593">
    <property type="entry name" value="Glyoxalase/Bleomycin resistance protein/Dihydroxybiphenyl dioxygenase"/>
    <property type="match status" value="2"/>
</dbReference>
<dbReference type="InterPro" id="IPR029068">
    <property type="entry name" value="Glyas_Bleomycin-R_OHBP_Dase"/>
</dbReference>
<accession>A0ABZ0ZST8</accession>